<dbReference type="GO" id="GO:0016757">
    <property type="term" value="F:glycosyltransferase activity"/>
    <property type="evidence" value="ECO:0007669"/>
    <property type="project" value="InterPro"/>
</dbReference>
<dbReference type="InterPro" id="IPR029044">
    <property type="entry name" value="Nucleotide-diphossugar_trans"/>
</dbReference>
<dbReference type="PROSITE" id="PS51918">
    <property type="entry name" value="RADICAL_SAM"/>
    <property type="match status" value="1"/>
</dbReference>
<keyword evidence="8" id="KW-1185">Reference proteome</keyword>
<dbReference type="PANTHER" id="PTHR11228">
    <property type="entry name" value="RADICAL SAM DOMAIN PROTEIN"/>
    <property type="match status" value="1"/>
</dbReference>
<dbReference type="GO" id="GO:0051536">
    <property type="term" value="F:iron-sulfur cluster binding"/>
    <property type="evidence" value="ECO:0007669"/>
    <property type="project" value="UniProtKB-KW"/>
</dbReference>
<dbReference type="CDD" id="cd01335">
    <property type="entry name" value="Radical_SAM"/>
    <property type="match status" value="1"/>
</dbReference>
<dbReference type="Gene3D" id="3.90.550.10">
    <property type="entry name" value="Spore Coat Polysaccharide Biosynthesis Protein SpsA, Chain A"/>
    <property type="match status" value="1"/>
</dbReference>
<dbReference type="Gene3D" id="3.20.20.70">
    <property type="entry name" value="Aldolase class I"/>
    <property type="match status" value="2"/>
</dbReference>
<dbReference type="SFLD" id="SFLDG01067">
    <property type="entry name" value="SPASM/twitch_domain_containing"/>
    <property type="match status" value="1"/>
</dbReference>
<dbReference type="InterPro" id="IPR023885">
    <property type="entry name" value="4Fe4S-binding_SPASM_dom"/>
</dbReference>
<dbReference type="Gene3D" id="3.40.50.2000">
    <property type="entry name" value="Glycogen Phosphorylase B"/>
    <property type="match status" value="1"/>
</dbReference>
<evidence type="ECO:0000313" key="7">
    <source>
        <dbReference type="EMBL" id="TDH61044.1"/>
    </source>
</evidence>
<dbReference type="InterPro" id="IPR007197">
    <property type="entry name" value="rSAM"/>
</dbReference>
<evidence type="ECO:0000256" key="3">
    <source>
        <dbReference type="ARBA" id="ARBA00022723"/>
    </source>
</evidence>
<dbReference type="InterPro" id="IPR001296">
    <property type="entry name" value="Glyco_trans_1"/>
</dbReference>
<dbReference type="SFLD" id="SFLDS00029">
    <property type="entry name" value="Radical_SAM"/>
    <property type="match status" value="1"/>
</dbReference>
<dbReference type="SUPFAM" id="SSF102114">
    <property type="entry name" value="Radical SAM enzymes"/>
    <property type="match status" value="1"/>
</dbReference>
<protein>
    <submittedName>
        <fullName evidence="7">Glycosyltransferase</fullName>
    </submittedName>
</protein>
<dbReference type="AlphaFoldDB" id="A0A4R5QD26"/>
<dbReference type="InterPro" id="IPR006638">
    <property type="entry name" value="Elp3/MiaA/NifB-like_rSAM"/>
</dbReference>
<accession>A0A4R5QD26</accession>
<dbReference type="GO" id="GO:0046872">
    <property type="term" value="F:metal ion binding"/>
    <property type="evidence" value="ECO:0007669"/>
    <property type="project" value="UniProtKB-KW"/>
</dbReference>
<dbReference type="InterPro" id="IPR058240">
    <property type="entry name" value="rSAM_sf"/>
</dbReference>
<dbReference type="SMART" id="SM00729">
    <property type="entry name" value="Elp3"/>
    <property type="match status" value="1"/>
</dbReference>
<dbReference type="SUPFAM" id="SSF53448">
    <property type="entry name" value="Nucleotide-diphospho-sugar transferases"/>
    <property type="match status" value="1"/>
</dbReference>
<evidence type="ECO:0000256" key="4">
    <source>
        <dbReference type="ARBA" id="ARBA00023004"/>
    </source>
</evidence>
<organism evidence="7 8">
    <name type="scientific">Dankookia rubra</name>
    <dbReference type="NCBI Taxonomy" id="1442381"/>
    <lineage>
        <taxon>Bacteria</taxon>
        <taxon>Pseudomonadati</taxon>
        <taxon>Pseudomonadota</taxon>
        <taxon>Alphaproteobacteria</taxon>
        <taxon>Acetobacterales</taxon>
        <taxon>Roseomonadaceae</taxon>
        <taxon>Dankookia</taxon>
    </lineage>
</organism>
<name>A0A4R5QD26_9PROT</name>
<dbReference type="CDD" id="cd21109">
    <property type="entry name" value="SPASM"/>
    <property type="match status" value="1"/>
</dbReference>
<dbReference type="OrthoDB" id="9801954at2"/>
<dbReference type="PANTHER" id="PTHR11228:SF7">
    <property type="entry name" value="PQQA PEPTIDE CYCLASE"/>
    <property type="match status" value="1"/>
</dbReference>
<keyword evidence="2" id="KW-0949">S-adenosyl-L-methionine</keyword>
<dbReference type="Proteomes" id="UP000295096">
    <property type="component" value="Unassembled WGS sequence"/>
</dbReference>
<gene>
    <name evidence="7" type="ORF">E2C06_18890</name>
</gene>
<feature type="domain" description="Radical SAM core" evidence="6">
    <location>
        <begin position="858"/>
        <end position="1085"/>
    </location>
</feature>
<dbReference type="CDD" id="cd03801">
    <property type="entry name" value="GT4_PimA-like"/>
    <property type="match status" value="1"/>
</dbReference>
<keyword evidence="4" id="KW-0408">Iron</keyword>
<keyword evidence="7" id="KW-0808">Transferase</keyword>
<dbReference type="SUPFAM" id="SSF53756">
    <property type="entry name" value="UDP-Glycosyltransferase/glycogen phosphorylase"/>
    <property type="match status" value="1"/>
</dbReference>
<evidence type="ECO:0000256" key="2">
    <source>
        <dbReference type="ARBA" id="ARBA00022691"/>
    </source>
</evidence>
<dbReference type="InterPro" id="IPR013785">
    <property type="entry name" value="Aldolase_TIM"/>
</dbReference>
<proteinExistence type="predicted"/>
<dbReference type="Pfam" id="PF00534">
    <property type="entry name" value="Glycos_transf_1"/>
    <property type="match status" value="1"/>
</dbReference>
<keyword evidence="5" id="KW-0411">Iron-sulfur</keyword>
<keyword evidence="3" id="KW-0479">Metal-binding</keyword>
<evidence type="ECO:0000259" key="6">
    <source>
        <dbReference type="PROSITE" id="PS51918"/>
    </source>
</evidence>
<dbReference type="Pfam" id="PF13186">
    <property type="entry name" value="SPASM"/>
    <property type="match status" value="1"/>
</dbReference>
<dbReference type="InterPro" id="IPR050377">
    <property type="entry name" value="Radical_SAM_PqqE_MftC-like"/>
</dbReference>
<comment type="cofactor">
    <cofactor evidence="1">
        <name>[4Fe-4S] cluster</name>
        <dbReference type="ChEBI" id="CHEBI:49883"/>
    </cofactor>
</comment>
<dbReference type="Pfam" id="PF00535">
    <property type="entry name" value="Glycos_transf_2"/>
    <property type="match status" value="1"/>
</dbReference>
<evidence type="ECO:0000313" key="8">
    <source>
        <dbReference type="Proteomes" id="UP000295096"/>
    </source>
</evidence>
<dbReference type="Pfam" id="PF04055">
    <property type="entry name" value="Radical_SAM"/>
    <property type="match status" value="1"/>
</dbReference>
<comment type="caution">
    <text evidence="7">The sequence shown here is derived from an EMBL/GenBank/DDBJ whole genome shotgun (WGS) entry which is preliminary data.</text>
</comment>
<reference evidence="7 8" key="1">
    <citation type="journal article" date="2016" name="J. Microbiol.">
        <title>Dankookia rubra gen. nov., sp. nov., an alphaproteobacterium isolated from sediment of a shallow stream.</title>
        <authorList>
            <person name="Kim W.H."/>
            <person name="Kim D.H."/>
            <person name="Kang K."/>
            <person name="Ahn T.Y."/>
        </authorList>
    </citation>
    <scope>NUCLEOTIDE SEQUENCE [LARGE SCALE GENOMIC DNA]</scope>
    <source>
        <strain evidence="7 8">JCM30602</strain>
    </source>
</reference>
<dbReference type="EMBL" id="SMSJ01000027">
    <property type="protein sequence ID" value="TDH61044.1"/>
    <property type="molecule type" value="Genomic_DNA"/>
</dbReference>
<evidence type="ECO:0000256" key="1">
    <source>
        <dbReference type="ARBA" id="ARBA00001966"/>
    </source>
</evidence>
<dbReference type="RefSeq" id="WP_133290169.1">
    <property type="nucleotide sequence ID" value="NZ_SMSJ01000027.1"/>
</dbReference>
<evidence type="ECO:0000256" key="5">
    <source>
        <dbReference type="ARBA" id="ARBA00023014"/>
    </source>
</evidence>
<sequence>MHQTSFHSDPRYDWFDGDVPRTGQANLGADGRNLTLVFLSMNRAALSIRLLRSLAEQVPHFAGEVLVADNGSDAAELAALEAFCQAGLRCRWRILRFGENLGVAGGRNRAFREVTTDWILSLDNDIYLTADPFPTLQRDLSVLGCHFLSVPLLNPDQASFFAFGGQLQTLIQDGQPRLTIATLLPPGAPLSAAHEMRPAGDGFLCSFLFGGASLLRRDSFAALGGFDEGMFIGFEDIDFSLRLWRGGMKVGSAALACFVHDHPAAEAESDRSYERARFSRRKLHDAARHLEAKHGFRVWGEEVENWLTARERQQQIPGTDAAAGSGPAEASPARRPRIALVTDTGDWAFANIARQIIRHLGHRYEFDLIPMTELGGIEEARWLERGRAGSYVPGGGSGINQLLLVAPDYDLVHVFWREYLTLIGSAALADYAGRLGLSYAEYERDFVRRACITTSVYDHLHSTPEAIAERRPVFNELTAGYTVSSARLDRLYRGFEGLRAPAAVIEDGVSPELFHPIGLDRFDTIGGREVVLGWVGNSQWAASLGDKKGVHSILIPAVERLRAEGLPVRLELADRQAGFIPHDRMVGYYATIDAYVCTSEIEGTPNPVLEAMACGVPVVTTDVGVVPEVFGPEQRRFILAERSVDALAAALRRLLAEPALFARLSRENLARIADWTWESKAGKFDRFFAAMLDQRATGLGERRTKMCMLPFTTPSMEPDGSIRLCSASSIFDYRAETNMGNAREQGLEAVWRGEKYRHIRRTLATGEALTPYCQACEYRSEGPAWLFQLHLALHAWGAGLRSPELLELLQRRAPRYAEYAEQAPALRLQVLPLPELEAALPSPPGTPLRVPEALVDGKDLPIYVDLNTLNRCNVSCLMCPPAIRHDDLGERRDPYYRLTLPEFEAFTGGLNVTSAHFVGAYAEPLLNKEIFALVRRAHDRGMFTAITTNAMPLSRSFAERLVDAGLDMMSISLHGATAATAEAIMRRSRFDRVLENIRVLQAVKAERGKATPELYFNFVSQRRNVAEIADFIDLAAALQVRHVNIIHLIDGDEVVQSEDNLVLYPDLLVPQLREALRRGAALGVNVHVSPAYRGLMDSHPAEPAPMALAAAE</sequence>
<dbReference type="InterPro" id="IPR001173">
    <property type="entry name" value="Glyco_trans_2-like"/>
</dbReference>